<dbReference type="PANTHER" id="PTHR47737:SF1">
    <property type="entry name" value="GLYCINE BETAINE_PROLINE BETAINE TRANSPORT SYSTEM PERMEASE PROTEIN PROW"/>
    <property type="match status" value="1"/>
</dbReference>
<comment type="subcellular location">
    <subcellularLocation>
        <location evidence="1 7">Cell membrane</location>
        <topology evidence="1 7">Multi-pass membrane protein</topology>
    </subcellularLocation>
</comment>
<proteinExistence type="inferred from homology"/>
<dbReference type="RefSeq" id="WP_320321517.1">
    <property type="nucleotide sequence ID" value="NZ_JAVIIP010000015.1"/>
</dbReference>
<dbReference type="Gene3D" id="1.10.3720.10">
    <property type="entry name" value="MetI-like"/>
    <property type="match status" value="1"/>
</dbReference>
<evidence type="ECO:0000256" key="4">
    <source>
        <dbReference type="ARBA" id="ARBA00022692"/>
    </source>
</evidence>
<protein>
    <submittedName>
        <fullName evidence="9">ABC transporter permease subunit</fullName>
    </submittedName>
</protein>
<feature type="transmembrane region" description="Helical" evidence="7">
    <location>
        <begin position="78"/>
        <end position="96"/>
    </location>
</feature>
<feature type="transmembrane region" description="Helical" evidence="7">
    <location>
        <begin position="102"/>
        <end position="124"/>
    </location>
</feature>
<dbReference type="SUPFAM" id="SSF161098">
    <property type="entry name" value="MetI-like"/>
    <property type="match status" value="1"/>
</dbReference>
<keyword evidence="2 7" id="KW-0813">Transport</keyword>
<comment type="caution">
    <text evidence="9">The sequence shown here is derived from an EMBL/GenBank/DDBJ whole genome shotgun (WGS) entry which is preliminary data.</text>
</comment>
<feature type="transmembrane region" description="Helical" evidence="7">
    <location>
        <begin position="52"/>
        <end position="71"/>
    </location>
</feature>
<feature type="domain" description="ABC transmembrane type-1" evidence="8">
    <location>
        <begin position="98"/>
        <end position="277"/>
    </location>
</feature>
<organism evidence="9 10">
    <name type="scientific">Mesorhizobium abyssinicae</name>
    <dbReference type="NCBI Taxonomy" id="1209958"/>
    <lineage>
        <taxon>Bacteria</taxon>
        <taxon>Pseudomonadati</taxon>
        <taxon>Pseudomonadota</taxon>
        <taxon>Alphaproteobacteria</taxon>
        <taxon>Hyphomicrobiales</taxon>
        <taxon>Phyllobacteriaceae</taxon>
        <taxon>Mesorhizobium</taxon>
    </lineage>
</organism>
<keyword evidence="10" id="KW-1185">Reference proteome</keyword>
<dbReference type="Proteomes" id="UP001276564">
    <property type="component" value="Unassembled WGS sequence"/>
</dbReference>
<evidence type="ECO:0000256" key="7">
    <source>
        <dbReference type="RuleBase" id="RU363032"/>
    </source>
</evidence>
<dbReference type="InterPro" id="IPR000515">
    <property type="entry name" value="MetI-like"/>
</dbReference>
<evidence type="ECO:0000313" key="10">
    <source>
        <dbReference type="Proteomes" id="UP001276564"/>
    </source>
</evidence>
<comment type="similarity">
    <text evidence="7">Belongs to the binding-protein-dependent transport system permease family.</text>
</comment>
<sequence>MKPEDVLDPFKSWHIPFSRWVEDGVGWVVEEYRPFFQSVKWPIDQLLRAFDGALNGVPPLVTILCFGLVAWQIAGGRLALQIVGLLVVIGLLGIWSDTMTTLSLVFTAVLFCTAVGIPLGVVAARSDRAAAICRPILDTMQTVPSFVYLVPVVMLFGIGNVPGVIVTIVFALPPVIRLTTLGIQQVSEEVVEAMRAFGASDRQLLFKAQIPLALPSILAGVNQTLMMSLSMVVVASMIAVGGLGQMVLRGIGRLDIGQATTGGMGIVLLAIVLDRLTQSAMSRSRQFAHVAWYRRGPAGLVTGLMKTFQGSPVAREGVENGRQQVSTE</sequence>
<evidence type="ECO:0000256" key="5">
    <source>
        <dbReference type="ARBA" id="ARBA00022989"/>
    </source>
</evidence>
<evidence type="ECO:0000256" key="1">
    <source>
        <dbReference type="ARBA" id="ARBA00004651"/>
    </source>
</evidence>
<dbReference type="CDD" id="cd06261">
    <property type="entry name" value="TM_PBP2"/>
    <property type="match status" value="1"/>
</dbReference>
<keyword evidence="6 7" id="KW-0472">Membrane</keyword>
<dbReference type="PANTHER" id="PTHR47737">
    <property type="entry name" value="GLYCINE BETAINE/PROLINE BETAINE TRANSPORT SYSTEM PERMEASE PROTEIN PROW"/>
    <property type="match status" value="1"/>
</dbReference>
<dbReference type="Pfam" id="PF00528">
    <property type="entry name" value="BPD_transp_1"/>
    <property type="match status" value="1"/>
</dbReference>
<evidence type="ECO:0000256" key="6">
    <source>
        <dbReference type="ARBA" id="ARBA00023136"/>
    </source>
</evidence>
<evidence type="ECO:0000313" key="9">
    <source>
        <dbReference type="EMBL" id="MDX8540681.1"/>
    </source>
</evidence>
<dbReference type="EMBL" id="JAVIIP010000015">
    <property type="protein sequence ID" value="MDX8540681.1"/>
    <property type="molecule type" value="Genomic_DNA"/>
</dbReference>
<evidence type="ECO:0000256" key="3">
    <source>
        <dbReference type="ARBA" id="ARBA00022475"/>
    </source>
</evidence>
<name>A0ABU5ATZ2_9HYPH</name>
<dbReference type="InterPro" id="IPR035906">
    <property type="entry name" value="MetI-like_sf"/>
</dbReference>
<keyword evidence="3" id="KW-1003">Cell membrane</keyword>
<gene>
    <name evidence="9" type="ORF">RFM23_23960</name>
</gene>
<evidence type="ECO:0000259" key="8">
    <source>
        <dbReference type="PROSITE" id="PS50928"/>
    </source>
</evidence>
<feature type="transmembrane region" description="Helical" evidence="7">
    <location>
        <begin position="225"/>
        <end position="244"/>
    </location>
</feature>
<reference evidence="9 10" key="1">
    <citation type="submission" date="2023-08" db="EMBL/GenBank/DDBJ databases">
        <title>Implementing the SeqCode for naming new Mesorhizobium species isolated from Vachellia karroo root nodules.</title>
        <authorList>
            <person name="Van Lill M."/>
        </authorList>
    </citation>
    <scope>NUCLEOTIDE SEQUENCE [LARGE SCALE GENOMIC DNA]</scope>
    <source>
        <strain evidence="9 10">VK4B</strain>
    </source>
</reference>
<feature type="transmembrane region" description="Helical" evidence="7">
    <location>
        <begin position="145"/>
        <end position="172"/>
    </location>
</feature>
<keyword evidence="5 7" id="KW-1133">Transmembrane helix</keyword>
<accession>A0ABU5ATZ2</accession>
<keyword evidence="4 7" id="KW-0812">Transmembrane</keyword>
<evidence type="ECO:0000256" key="2">
    <source>
        <dbReference type="ARBA" id="ARBA00022448"/>
    </source>
</evidence>
<feature type="transmembrane region" description="Helical" evidence="7">
    <location>
        <begin position="256"/>
        <end position="273"/>
    </location>
</feature>
<dbReference type="PROSITE" id="PS50928">
    <property type="entry name" value="ABC_TM1"/>
    <property type="match status" value="1"/>
</dbReference>